<dbReference type="RefSeq" id="WP_126595165.1">
    <property type="nucleotide sequence ID" value="NZ_BIFQ01000001.1"/>
</dbReference>
<evidence type="ECO:0000313" key="3">
    <source>
        <dbReference type="Proteomes" id="UP000287224"/>
    </source>
</evidence>
<feature type="domain" description="MAE-28990/MAE-18760-like HEPN" evidence="1">
    <location>
        <begin position="12"/>
        <end position="210"/>
    </location>
</feature>
<organism evidence="2 3">
    <name type="scientific">Dictyobacter aurantiacus</name>
    <dbReference type="NCBI Taxonomy" id="1936993"/>
    <lineage>
        <taxon>Bacteria</taxon>
        <taxon>Bacillati</taxon>
        <taxon>Chloroflexota</taxon>
        <taxon>Ktedonobacteria</taxon>
        <taxon>Ktedonobacterales</taxon>
        <taxon>Dictyobacteraceae</taxon>
        <taxon>Dictyobacter</taxon>
    </lineage>
</organism>
<evidence type="ECO:0000313" key="2">
    <source>
        <dbReference type="EMBL" id="GCE03960.1"/>
    </source>
</evidence>
<keyword evidence="3" id="KW-1185">Reference proteome</keyword>
<dbReference type="Proteomes" id="UP000287224">
    <property type="component" value="Unassembled WGS sequence"/>
</dbReference>
<protein>
    <recommendedName>
        <fullName evidence="1">MAE-28990/MAE-18760-like HEPN domain-containing protein</fullName>
    </recommendedName>
</protein>
<evidence type="ECO:0000259" key="1">
    <source>
        <dbReference type="Pfam" id="PF18737"/>
    </source>
</evidence>
<dbReference type="Pfam" id="PF18737">
    <property type="entry name" value="HEPN_MAE_28990"/>
    <property type="match status" value="1"/>
</dbReference>
<comment type="caution">
    <text evidence="2">The sequence shown here is derived from an EMBL/GenBank/DDBJ whole genome shotgun (WGS) entry which is preliminary data.</text>
</comment>
<name>A0A401ZAQ8_9CHLR</name>
<dbReference type="AlphaFoldDB" id="A0A401ZAQ8"/>
<dbReference type="InterPro" id="IPR040788">
    <property type="entry name" value="HEPN_MAE_28990"/>
</dbReference>
<proteinExistence type="predicted"/>
<reference evidence="3" key="1">
    <citation type="submission" date="2018-12" db="EMBL/GenBank/DDBJ databases">
        <title>Tengunoibacter tsumagoiensis gen. nov., sp. nov., Dictyobacter kobayashii sp. nov., D. alpinus sp. nov., and D. joshuensis sp. nov. and description of Dictyobacteraceae fam. nov. within the order Ktedonobacterales isolated from Tengu-no-mugimeshi.</title>
        <authorList>
            <person name="Wang C.M."/>
            <person name="Zheng Y."/>
            <person name="Sakai Y."/>
            <person name="Toyoda A."/>
            <person name="Minakuchi Y."/>
            <person name="Abe K."/>
            <person name="Yokota A."/>
            <person name="Yabe S."/>
        </authorList>
    </citation>
    <scope>NUCLEOTIDE SEQUENCE [LARGE SCALE GENOMIC DNA]</scope>
    <source>
        <strain evidence="3">S-27</strain>
    </source>
</reference>
<accession>A0A401ZAQ8</accession>
<dbReference type="EMBL" id="BIFQ01000001">
    <property type="protein sequence ID" value="GCE03960.1"/>
    <property type="molecule type" value="Genomic_DNA"/>
</dbReference>
<sequence>MTKIRTIEDLQTVLDSELAWRKKELATIKGLVTTKSSRDVTNFYLRSGIALTYAHWEGFIKVAGDAYLTYISSQRLPYSALTMNFSALATKKIMNAASSSNKVTAYTKITEFFTIGVNNRCSFSSEIETKSNLSSEVLKEITYILNIDYRDYETKANLIDERLLKNRNGVAHGKYLLIDVDEFIELHTTIVELLDLFANQISNAAYTKAYKRTADPL</sequence>
<gene>
    <name evidence="2" type="ORF">KDAU_12890</name>
</gene>
<dbReference type="OrthoDB" id="1551032at2"/>